<keyword evidence="3" id="KW-0812">Transmembrane</keyword>
<evidence type="ECO:0000256" key="2">
    <source>
        <dbReference type="ARBA" id="ARBA00023315"/>
    </source>
</evidence>
<keyword evidence="1" id="KW-0808">Transferase</keyword>
<evidence type="ECO:0000259" key="4">
    <source>
        <dbReference type="SMART" id="SM00563"/>
    </source>
</evidence>
<dbReference type="VEuPathDB" id="TriTrypDB:TcIL3000.11.15320"/>
<dbReference type="PANTHER" id="PTHR10434:SF11">
    <property type="entry name" value="1-ACYL-SN-GLYCEROL-3-PHOSPHATE ACYLTRANSFERASE"/>
    <property type="match status" value="1"/>
</dbReference>
<sequence length="271" mass="30386">MRGSFPVRLAATIYFIVMLCALWIVAWLAQVVVIISTYFFWTREERADCCGRIFRFSNYMAGDLLNPLWNTTILRPFPDVRGKKVIVMMNHASGADPFLMVRVLLPHDASWVAKDDLFRVPFGGWAMANADDLCVCFKDKKLGLETVKGSVGPMMEAARQKVRRGRMLAVFPEGTRNNTPSKGLQPFRPGFFKLAMEEDATIVPVAITGSESCWPRHSPLIDAGHVFVSCGDPVDAASFQTLDELREHVWNMLTDLCSKHPTEETKGLKGN</sequence>
<dbReference type="EMBL" id="HE575324">
    <property type="protein sequence ID" value="CCC96015.1"/>
    <property type="molecule type" value="Genomic_DNA"/>
</dbReference>
<dbReference type="CDD" id="cd07989">
    <property type="entry name" value="LPLAT_AGPAT-like"/>
    <property type="match status" value="1"/>
</dbReference>
<feature type="transmembrane region" description="Helical" evidence="3">
    <location>
        <begin position="12"/>
        <end position="41"/>
    </location>
</feature>
<proteinExistence type="predicted"/>
<dbReference type="InterPro" id="IPR002123">
    <property type="entry name" value="Plipid/glycerol_acylTrfase"/>
</dbReference>
<keyword evidence="2" id="KW-0012">Acyltransferase</keyword>
<organism evidence="5">
    <name type="scientific">Trypanosoma congolense (strain IL3000)</name>
    <dbReference type="NCBI Taxonomy" id="1068625"/>
    <lineage>
        <taxon>Eukaryota</taxon>
        <taxon>Discoba</taxon>
        <taxon>Euglenozoa</taxon>
        <taxon>Kinetoplastea</taxon>
        <taxon>Metakinetoplastina</taxon>
        <taxon>Trypanosomatida</taxon>
        <taxon>Trypanosomatidae</taxon>
        <taxon>Trypanosoma</taxon>
        <taxon>Nannomonas</taxon>
    </lineage>
</organism>
<evidence type="ECO:0000256" key="3">
    <source>
        <dbReference type="SAM" id="Phobius"/>
    </source>
</evidence>
<dbReference type="SMART" id="SM00563">
    <property type="entry name" value="PlsC"/>
    <property type="match status" value="1"/>
</dbReference>
<feature type="domain" description="Phospholipid/glycerol acyltransferase" evidence="4">
    <location>
        <begin position="85"/>
        <end position="210"/>
    </location>
</feature>
<evidence type="ECO:0000313" key="5">
    <source>
        <dbReference type="EMBL" id="CCC96015.1"/>
    </source>
</evidence>
<name>G0V2Z2_TRYCI</name>
<dbReference type="AlphaFoldDB" id="G0V2Z2"/>
<dbReference type="Pfam" id="PF01553">
    <property type="entry name" value="Acyltransferase"/>
    <property type="match status" value="1"/>
</dbReference>
<protein>
    <submittedName>
        <fullName evidence="5">Uncharacterized protein TCIL3000_11_15320</fullName>
    </submittedName>
</protein>
<dbReference type="GO" id="GO:0006654">
    <property type="term" value="P:phosphatidic acid biosynthetic process"/>
    <property type="evidence" value="ECO:0007669"/>
    <property type="project" value="TreeGrafter"/>
</dbReference>
<dbReference type="SUPFAM" id="SSF69593">
    <property type="entry name" value="Glycerol-3-phosphate (1)-acyltransferase"/>
    <property type="match status" value="1"/>
</dbReference>
<keyword evidence="3" id="KW-1133">Transmembrane helix</keyword>
<dbReference type="GO" id="GO:0003841">
    <property type="term" value="F:1-acylglycerol-3-phosphate O-acyltransferase activity"/>
    <property type="evidence" value="ECO:0007669"/>
    <property type="project" value="TreeGrafter"/>
</dbReference>
<keyword evidence="3" id="KW-0472">Membrane</keyword>
<accession>G0V2Z2</accession>
<gene>
    <name evidence="5" type="ORF">TCIL3000_11_15320</name>
</gene>
<dbReference type="PANTHER" id="PTHR10434">
    <property type="entry name" value="1-ACYL-SN-GLYCEROL-3-PHOSPHATE ACYLTRANSFERASE"/>
    <property type="match status" value="1"/>
</dbReference>
<evidence type="ECO:0000256" key="1">
    <source>
        <dbReference type="ARBA" id="ARBA00022679"/>
    </source>
</evidence>
<reference evidence="5" key="1">
    <citation type="journal article" date="2012" name="Proc. Natl. Acad. Sci. U.S.A.">
        <title>Antigenic diversity is generated by distinct evolutionary mechanisms in African trypanosome species.</title>
        <authorList>
            <person name="Jackson A.P."/>
            <person name="Berry A."/>
            <person name="Aslett M."/>
            <person name="Allison H.C."/>
            <person name="Burton P."/>
            <person name="Vavrova-Anderson J."/>
            <person name="Brown R."/>
            <person name="Browne H."/>
            <person name="Corton N."/>
            <person name="Hauser H."/>
            <person name="Gamble J."/>
            <person name="Gilderthorp R."/>
            <person name="Marcello L."/>
            <person name="McQuillan J."/>
            <person name="Otto T.D."/>
            <person name="Quail M.A."/>
            <person name="Sanders M.J."/>
            <person name="van Tonder A."/>
            <person name="Ginger M.L."/>
            <person name="Field M.C."/>
            <person name="Barry J.D."/>
            <person name="Hertz-Fowler C."/>
            <person name="Berriman M."/>
        </authorList>
    </citation>
    <scope>NUCLEOTIDE SEQUENCE</scope>
    <source>
        <strain evidence="5">IL3000</strain>
    </source>
</reference>
<dbReference type="GO" id="GO:0005783">
    <property type="term" value="C:endoplasmic reticulum"/>
    <property type="evidence" value="ECO:0007669"/>
    <property type="project" value="TreeGrafter"/>
</dbReference>